<dbReference type="Proteomes" id="UP001231189">
    <property type="component" value="Unassembled WGS sequence"/>
</dbReference>
<feature type="compositionally biased region" description="Polar residues" evidence="1">
    <location>
        <begin position="81"/>
        <end position="90"/>
    </location>
</feature>
<dbReference type="AlphaFoldDB" id="A0AAD8R3D9"/>
<comment type="caution">
    <text evidence="3">The sequence shown here is derived from an EMBL/GenBank/DDBJ whole genome shotgun (WGS) entry which is preliminary data.</text>
</comment>
<accession>A0AAD8R3D9</accession>
<evidence type="ECO:0000313" key="3">
    <source>
        <dbReference type="EMBL" id="KAK1612654.1"/>
    </source>
</evidence>
<dbReference type="Pfam" id="PF03732">
    <property type="entry name" value="Retrotrans_gag"/>
    <property type="match status" value="1"/>
</dbReference>
<feature type="region of interest" description="Disordered" evidence="1">
    <location>
        <begin position="121"/>
        <end position="161"/>
    </location>
</feature>
<dbReference type="EMBL" id="JAUUTY010000007">
    <property type="protein sequence ID" value="KAK1612654.1"/>
    <property type="molecule type" value="Genomic_DNA"/>
</dbReference>
<dbReference type="PANTHER" id="PTHR33223">
    <property type="entry name" value="CCHC-TYPE DOMAIN-CONTAINING PROTEIN"/>
    <property type="match status" value="1"/>
</dbReference>
<keyword evidence="4" id="KW-1185">Reference proteome</keyword>
<dbReference type="PANTHER" id="PTHR33223:SF8">
    <property type="entry name" value="OS04G0172440 PROTEIN"/>
    <property type="match status" value="1"/>
</dbReference>
<proteinExistence type="predicted"/>
<feature type="region of interest" description="Disordered" evidence="1">
    <location>
        <begin position="1"/>
        <end position="90"/>
    </location>
</feature>
<evidence type="ECO:0000313" key="4">
    <source>
        <dbReference type="Proteomes" id="UP001231189"/>
    </source>
</evidence>
<feature type="domain" description="Retrotransposon gag" evidence="2">
    <location>
        <begin position="210"/>
        <end position="296"/>
    </location>
</feature>
<sequence>MSRVSLQDSVNPKTLSEGIAEEHPRQLAPSVGSLSAQDRSSADPIMTPATPPEISPTTSSTPSSPNLRSPIRFGSYEFTPHSDSSRSNFSDLQGNMEMTFGSVHYNINAEGILRLLESPISGSTSPSASSSLDLSPGLTGSTSSPAPSTPRSQSSMSVGSDDFTSSELTSYYCSNCDTRHGLGSSDTPFMQCPYSSGEDNITHPMQCLQLYLKDSARAWLRGLPKGSIKSWDDLVETFIANFQATYKRPVGIEELRNCQQKQKESMRSYIERFTKLLNAEDVSIDRAIDAFSDGVRGRVT</sequence>
<organism evidence="3 4">
    <name type="scientific">Lolium multiflorum</name>
    <name type="common">Italian ryegrass</name>
    <name type="synonym">Lolium perenne subsp. multiflorum</name>
    <dbReference type="NCBI Taxonomy" id="4521"/>
    <lineage>
        <taxon>Eukaryota</taxon>
        <taxon>Viridiplantae</taxon>
        <taxon>Streptophyta</taxon>
        <taxon>Embryophyta</taxon>
        <taxon>Tracheophyta</taxon>
        <taxon>Spermatophyta</taxon>
        <taxon>Magnoliopsida</taxon>
        <taxon>Liliopsida</taxon>
        <taxon>Poales</taxon>
        <taxon>Poaceae</taxon>
        <taxon>BOP clade</taxon>
        <taxon>Pooideae</taxon>
        <taxon>Poodae</taxon>
        <taxon>Poeae</taxon>
        <taxon>Poeae Chloroplast Group 2 (Poeae type)</taxon>
        <taxon>Loliodinae</taxon>
        <taxon>Loliinae</taxon>
        <taxon>Lolium</taxon>
    </lineage>
</organism>
<feature type="compositionally biased region" description="Polar residues" evidence="1">
    <location>
        <begin position="1"/>
        <end position="14"/>
    </location>
</feature>
<gene>
    <name evidence="3" type="ORF">QYE76_036327</name>
</gene>
<evidence type="ECO:0000256" key="1">
    <source>
        <dbReference type="SAM" id="MobiDB-lite"/>
    </source>
</evidence>
<feature type="compositionally biased region" description="Low complexity" evidence="1">
    <location>
        <begin position="55"/>
        <end position="65"/>
    </location>
</feature>
<evidence type="ECO:0000259" key="2">
    <source>
        <dbReference type="Pfam" id="PF03732"/>
    </source>
</evidence>
<reference evidence="3" key="1">
    <citation type="submission" date="2023-07" db="EMBL/GenBank/DDBJ databases">
        <title>A chromosome-level genome assembly of Lolium multiflorum.</title>
        <authorList>
            <person name="Chen Y."/>
            <person name="Copetti D."/>
            <person name="Kolliker R."/>
            <person name="Studer B."/>
        </authorList>
    </citation>
    <scope>NUCLEOTIDE SEQUENCE</scope>
    <source>
        <strain evidence="3">02402/16</strain>
        <tissue evidence="3">Leaf</tissue>
    </source>
</reference>
<dbReference type="InterPro" id="IPR005162">
    <property type="entry name" value="Retrotrans_gag_dom"/>
</dbReference>
<protein>
    <recommendedName>
        <fullName evidence="2">Retrotransposon gag domain-containing protein</fullName>
    </recommendedName>
</protein>
<name>A0AAD8R3D9_LOLMU</name>
<feature type="compositionally biased region" description="Low complexity" evidence="1">
    <location>
        <begin position="121"/>
        <end position="155"/>
    </location>
</feature>